<dbReference type="EMBL" id="FP475956">
    <property type="protein sequence ID" value="CAZ88136.1"/>
    <property type="molecule type" value="Genomic_DNA"/>
</dbReference>
<feature type="domain" description="Apea-like HEPN" evidence="1">
    <location>
        <begin position="314"/>
        <end position="449"/>
    </location>
</feature>
<dbReference type="OrthoDB" id="6198809at2"/>
<dbReference type="eggNOG" id="ENOG50303CN">
    <property type="taxonomic scope" value="Bacteria"/>
</dbReference>
<dbReference type="Pfam" id="PF18739">
    <property type="entry name" value="HEPN_Apea"/>
    <property type="match status" value="1"/>
</dbReference>
<dbReference type="EMBL" id="CTRI01000023">
    <property type="protein sequence ID" value="CQR34198.1"/>
    <property type="molecule type" value="Genomic_DNA"/>
</dbReference>
<proteinExistence type="predicted"/>
<reference key="1">
    <citation type="submission" date="2009-07" db="EMBL/GenBank/DDBJ databases">
        <authorList>
            <person name="Genoscope - CEA"/>
        </authorList>
    </citation>
    <scope>NUCLEOTIDE SEQUENCE</scope>
    <source>
        <strain>3As</strain>
    </source>
</reference>
<keyword evidence="6" id="KW-1185">Reference proteome</keyword>
<evidence type="ECO:0000259" key="1">
    <source>
        <dbReference type="Pfam" id="PF18739"/>
    </source>
</evidence>
<evidence type="ECO:0000313" key="6">
    <source>
        <dbReference type="Proteomes" id="UP000078599"/>
    </source>
</evidence>
<organism evidence="3 5">
    <name type="scientific">Thiomonas arsenitoxydans (strain DSM 22701 / CIP 110005 / 3As)</name>
    <dbReference type="NCBI Taxonomy" id="426114"/>
    <lineage>
        <taxon>Bacteria</taxon>
        <taxon>Pseudomonadati</taxon>
        <taxon>Pseudomonadota</taxon>
        <taxon>Betaproteobacteria</taxon>
        <taxon>Burkholderiales</taxon>
        <taxon>Thiomonas</taxon>
    </lineage>
</organism>
<dbReference type="HOGENOM" id="CLU_039923_0_0_4"/>
<protein>
    <submittedName>
        <fullName evidence="3">Uncharacterized protein</fullName>
    </submittedName>
</protein>
<evidence type="ECO:0000313" key="5">
    <source>
        <dbReference type="Proteomes" id="UP000002372"/>
    </source>
</evidence>
<name>D6CQ56_THIA3</name>
<reference evidence="4 6" key="4">
    <citation type="submission" date="2015-03" db="EMBL/GenBank/DDBJ databases">
        <authorList>
            <person name="Regsiter A."/>
            <person name="william w."/>
        </authorList>
    </citation>
    <scope>NUCLEOTIDE SEQUENCE [LARGE SCALE GENOMIC DNA]</scope>
    <source>
        <strain evidence="4 6">CB1</strain>
    </source>
</reference>
<gene>
    <name evidence="3" type="ordered locus">THI_1452</name>
    <name evidence="4" type="ORF">THICB1_30354</name>
</gene>
<dbReference type="Pfam" id="PF18862">
    <property type="entry name" value="ApeA_NTD1"/>
    <property type="match status" value="1"/>
</dbReference>
<sequence>MNFPLNEAIEFNGQWWLPSREGGEPPRIWKPGVLTWKNRDATLELFSPLTETRGSVIALQERRYPAIHGISTRSEHVSILDGLSIPAGFNFGSAGLLERETVRSSWVAVGAHVDETTQYGELRVRVPGLDLWLGRANVTSDYAAEQTGKPATVVYKVALLPSEEMHIKAEPLTVSFEIGSSHKWGTGKIRVDTSAWLRIKSPTPNSLDWLLEQFGKVSTLLTLIAGAPMGPDCLIAKTWDGTDLQVLVSLSDDKTCDLDEPFHFFLTRPATGCDLCVLLNRWFDVNRDVGQISQLARGVLSSSDLWLHVEFATLMQALEGFHRATMDGLYLPEEEYEPYKKALISAIPGSAPTGLRDALRSRVRYGNEKSLRTRLRELANRIEPDVMSLLMGGKPEIPGAWVDTRNQYTHWDGDVGPAILQGIEMHRASVRMRLFLRVLYLHLLGISPEAMLKALNGANRESQYLLQLNAVLHHQNNPESQAGGFMSITVQDP</sequence>
<dbReference type="AlphaFoldDB" id="D6CQ56"/>
<dbReference type="KEGG" id="thi:THI_1452"/>
<dbReference type="InterPro" id="IPR041223">
    <property type="entry name" value="ApeA_NTD"/>
</dbReference>
<evidence type="ECO:0000259" key="2">
    <source>
        <dbReference type="Pfam" id="PF18862"/>
    </source>
</evidence>
<dbReference type="Proteomes" id="UP000002372">
    <property type="component" value="Chromosome"/>
</dbReference>
<reference evidence="5" key="2">
    <citation type="journal article" date="2010" name="PLoS Genet.">
        <title>Structure, function, and evolution of the Thiomonas spp. genome.</title>
        <authorList>
            <person name="Arsene-Ploetze F."/>
            <person name="Koechler S."/>
            <person name="Marchal M."/>
            <person name="Coppee J.Y."/>
            <person name="Chandler M."/>
            <person name="Bonnefoy V."/>
            <person name="Brochier-Armanet C."/>
            <person name="Barakat M."/>
            <person name="Barbe V."/>
            <person name="Battaglia-Brunet F."/>
            <person name="Bruneel O."/>
            <person name="Bryan C.G."/>
            <person name="Cleiss-Arnold J."/>
            <person name="Cruveiller S."/>
            <person name="Erhardt M."/>
            <person name="Heinrich-Salmeron A."/>
            <person name="Hommais F."/>
            <person name="Joulian C."/>
            <person name="Krin E."/>
            <person name="Lieutaud A."/>
            <person name="Lievremont D."/>
            <person name="Michel C."/>
            <person name="Muller D."/>
            <person name="Ortet P."/>
            <person name="Proux C."/>
            <person name="Siguier P."/>
            <person name="Roche D."/>
            <person name="Rouy Z."/>
            <person name="Salvignol G."/>
            <person name="Slyemi D."/>
            <person name="Talla E."/>
            <person name="Weiss S."/>
            <person name="Weissenbach J."/>
            <person name="Medigue C."/>
            <person name="Bertin P.N."/>
        </authorList>
    </citation>
    <scope>NUCLEOTIDE SEQUENCE [LARGE SCALE GENOMIC DNA]</scope>
    <source>
        <strain evidence="5">DSM 22701 / CIP 110005 / 3As</strain>
    </source>
</reference>
<evidence type="ECO:0000313" key="3">
    <source>
        <dbReference type="EMBL" id="CAZ88136.1"/>
    </source>
</evidence>
<accession>D6CQ56</accession>
<dbReference type="InterPro" id="IPR041229">
    <property type="entry name" value="HEPN_Apea"/>
</dbReference>
<evidence type="ECO:0000313" key="4">
    <source>
        <dbReference type="EMBL" id="CQR34198.1"/>
    </source>
</evidence>
<feature type="domain" description="ApeA N-terminal" evidence="2">
    <location>
        <begin position="10"/>
        <end position="282"/>
    </location>
</feature>
<dbReference type="RefSeq" id="WP_013105470.1">
    <property type="nucleotide sequence ID" value="NC_014145.1"/>
</dbReference>
<reference evidence="3" key="3">
    <citation type="submission" date="2010-07" db="EMBL/GenBank/DDBJ databases">
        <authorList>
            <person name="Genoscope - CEA"/>
        </authorList>
    </citation>
    <scope>NUCLEOTIDE SEQUENCE</scope>
    <source>
        <strain evidence="3">3As</strain>
    </source>
</reference>
<dbReference type="Proteomes" id="UP000078599">
    <property type="component" value="Unassembled WGS sequence"/>
</dbReference>